<comment type="caution">
    <text evidence="11">The sequence shown here is derived from an EMBL/GenBank/DDBJ whole genome shotgun (WGS) entry which is preliminary data.</text>
</comment>
<evidence type="ECO:0000256" key="5">
    <source>
        <dbReference type="ARBA" id="ARBA00022989"/>
    </source>
</evidence>
<keyword evidence="12" id="KW-1185">Reference proteome</keyword>
<dbReference type="Pfam" id="PF07690">
    <property type="entry name" value="MFS_1"/>
    <property type="match status" value="1"/>
</dbReference>
<feature type="transmembrane region" description="Helical" evidence="9">
    <location>
        <begin position="151"/>
        <end position="172"/>
    </location>
</feature>
<name>A0A8H4KQF5_9HYPO</name>
<organism evidence="11 12">
    <name type="scientific">Fusarium austroafricanum</name>
    <dbReference type="NCBI Taxonomy" id="2364996"/>
    <lineage>
        <taxon>Eukaryota</taxon>
        <taxon>Fungi</taxon>
        <taxon>Dikarya</taxon>
        <taxon>Ascomycota</taxon>
        <taxon>Pezizomycotina</taxon>
        <taxon>Sordariomycetes</taxon>
        <taxon>Hypocreomycetidae</taxon>
        <taxon>Hypocreales</taxon>
        <taxon>Nectriaceae</taxon>
        <taxon>Fusarium</taxon>
        <taxon>Fusarium concolor species complex</taxon>
    </lineage>
</organism>
<sequence>MLTAQDRELEAGNGAELEKPSSSSGTMVAEPSNPNVVDWDGPDDPEHPLNWSKTQKNIHLVIVSLFTLAANLAATMFAPGASELATEFHITNSTVTAMTVSLYVLGFALGPLLLAPLSELYGRLIIYYGCNFVYIAFTIGCAFSTNVAMFLVFRIICGCAASGPMSIGGGSVADMFAQEERGKAMALFTVGPLLGPVLGPIIGGFVSENVGWRWTFRILLILSGLIDVATVILMKETNYTVLLQKKAQRMRKETGNDKLVPKLSRDETPGQMLARAIVRPLKLLIFSPIVLLVSLYTGIMFGLIFLLFTTFPSVFQNVYGFSPGVAGLAYLGLGLGMVLGLVTFSIASDKMLGQKNGAARPEDRLILMKWFGPITPLGLFIYGWTAKYAVHWIVPIIGTFIVGFGSLFVVIPGQIYLVDAFGAEAAASAMAANLLVRSPFGAFLDLTAEPLYSSLGLGWGNSVLGFICLAFTPVPWLFYTYGERMRTHFKVDL</sequence>
<dbReference type="InterPro" id="IPR036259">
    <property type="entry name" value="MFS_trans_sf"/>
</dbReference>
<protein>
    <recommendedName>
        <fullName evidence="10">Major facilitator superfamily (MFS) profile domain-containing protein</fullName>
    </recommendedName>
</protein>
<dbReference type="GO" id="GO:0005886">
    <property type="term" value="C:plasma membrane"/>
    <property type="evidence" value="ECO:0007669"/>
    <property type="project" value="UniProtKB-SubCell"/>
</dbReference>
<dbReference type="Gene3D" id="1.20.1250.20">
    <property type="entry name" value="MFS general substrate transporter like domains"/>
    <property type="match status" value="1"/>
</dbReference>
<dbReference type="OrthoDB" id="5296287at2759"/>
<keyword evidence="3" id="KW-1003">Cell membrane</keyword>
<dbReference type="PANTHER" id="PTHR23502">
    <property type="entry name" value="MAJOR FACILITATOR SUPERFAMILY"/>
    <property type="match status" value="1"/>
</dbReference>
<dbReference type="AlphaFoldDB" id="A0A8H4KQF5"/>
<keyword evidence="6 9" id="KW-0472">Membrane</keyword>
<feature type="region of interest" description="Disordered" evidence="8">
    <location>
        <begin position="1"/>
        <end position="46"/>
    </location>
</feature>
<evidence type="ECO:0000256" key="6">
    <source>
        <dbReference type="ARBA" id="ARBA00023136"/>
    </source>
</evidence>
<evidence type="ECO:0000256" key="7">
    <source>
        <dbReference type="ARBA" id="ARBA00023180"/>
    </source>
</evidence>
<reference evidence="11" key="1">
    <citation type="submission" date="2020-01" db="EMBL/GenBank/DDBJ databases">
        <title>Identification and distribution of gene clusters putatively required for synthesis of sphingolipid metabolism inhibitors in phylogenetically diverse species of the filamentous fungus Fusarium.</title>
        <authorList>
            <person name="Kim H.-S."/>
            <person name="Busman M."/>
            <person name="Brown D.W."/>
            <person name="Divon H."/>
            <person name="Uhlig S."/>
            <person name="Proctor R.H."/>
        </authorList>
    </citation>
    <scope>NUCLEOTIDE SEQUENCE</scope>
    <source>
        <strain evidence="11">NRRL 53441</strain>
    </source>
</reference>
<evidence type="ECO:0000313" key="12">
    <source>
        <dbReference type="Proteomes" id="UP000605986"/>
    </source>
</evidence>
<feature type="transmembrane region" description="Helical" evidence="9">
    <location>
        <begin position="214"/>
        <end position="234"/>
    </location>
</feature>
<dbReference type="GO" id="GO:0022857">
    <property type="term" value="F:transmembrane transporter activity"/>
    <property type="evidence" value="ECO:0007669"/>
    <property type="project" value="InterPro"/>
</dbReference>
<dbReference type="PROSITE" id="PS50850">
    <property type="entry name" value="MFS"/>
    <property type="match status" value="1"/>
</dbReference>
<dbReference type="EMBL" id="JAADJG010000132">
    <property type="protein sequence ID" value="KAF4454151.1"/>
    <property type="molecule type" value="Genomic_DNA"/>
</dbReference>
<evidence type="ECO:0000256" key="2">
    <source>
        <dbReference type="ARBA" id="ARBA00008335"/>
    </source>
</evidence>
<feature type="transmembrane region" description="Helical" evidence="9">
    <location>
        <begin position="390"/>
        <end position="410"/>
    </location>
</feature>
<feature type="transmembrane region" description="Helical" evidence="9">
    <location>
        <begin position="283"/>
        <end position="308"/>
    </location>
</feature>
<keyword evidence="4 9" id="KW-0812">Transmembrane</keyword>
<evidence type="ECO:0000256" key="3">
    <source>
        <dbReference type="ARBA" id="ARBA00022475"/>
    </source>
</evidence>
<keyword evidence="7" id="KW-0325">Glycoprotein</keyword>
<feature type="transmembrane region" description="Helical" evidence="9">
    <location>
        <begin position="367"/>
        <end position="384"/>
    </location>
</feature>
<feature type="transmembrane region" description="Helical" evidence="9">
    <location>
        <begin position="417"/>
        <end position="436"/>
    </location>
</feature>
<comment type="similarity">
    <text evidence="2">Belongs to the major facilitator superfamily.</text>
</comment>
<evidence type="ECO:0000256" key="9">
    <source>
        <dbReference type="SAM" id="Phobius"/>
    </source>
</evidence>
<feature type="transmembrane region" description="Helical" evidence="9">
    <location>
        <begin position="124"/>
        <end position="145"/>
    </location>
</feature>
<dbReference type="InterPro" id="IPR011701">
    <property type="entry name" value="MFS"/>
</dbReference>
<dbReference type="Proteomes" id="UP000605986">
    <property type="component" value="Unassembled WGS sequence"/>
</dbReference>
<dbReference type="SUPFAM" id="SSF103473">
    <property type="entry name" value="MFS general substrate transporter"/>
    <property type="match status" value="1"/>
</dbReference>
<evidence type="ECO:0000259" key="10">
    <source>
        <dbReference type="PROSITE" id="PS50850"/>
    </source>
</evidence>
<feature type="transmembrane region" description="Helical" evidence="9">
    <location>
        <begin position="456"/>
        <end position="479"/>
    </location>
</feature>
<dbReference type="CDD" id="cd17323">
    <property type="entry name" value="MFS_Tpo1_MDR_like"/>
    <property type="match status" value="1"/>
</dbReference>
<evidence type="ECO:0000256" key="8">
    <source>
        <dbReference type="SAM" id="MobiDB-lite"/>
    </source>
</evidence>
<dbReference type="FunFam" id="1.20.1250.20:FF:000082">
    <property type="entry name" value="MFS multidrug transporter, putative"/>
    <property type="match status" value="1"/>
</dbReference>
<comment type="subcellular location">
    <subcellularLocation>
        <location evidence="1">Cell membrane</location>
        <topology evidence="1">Multi-pass membrane protein</topology>
    </subcellularLocation>
</comment>
<feature type="transmembrane region" description="Helical" evidence="9">
    <location>
        <begin position="98"/>
        <end position="117"/>
    </location>
</feature>
<feature type="transmembrane region" description="Helical" evidence="9">
    <location>
        <begin position="58"/>
        <end position="78"/>
    </location>
</feature>
<feature type="compositionally biased region" description="Basic and acidic residues" evidence="8">
    <location>
        <begin position="1"/>
        <end position="10"/>
    </location>
</feature>
<evidence type="ECO:0000256" key="4">
    <source>
        <dbReference type="ARBA" id="ARBA00022692"/>
    </source>
</evidence>
<accession>A0A8H4KQF5</accession>
<keyword evidence="5 9" id="KW-1133">Transmembrane helix</keyword>
<feature type="transmembrane region" description="Helical" evidence="9">
    <location>
        <begin position="184"/>
        <end position="202"/>
    </location>
</feature>
<feature type="transmembrane region" description="Helical" evidence="9">
    <location>
        <begin position="328"/>
        <end position="347"/>
    </location>
</feature>
<feature type="domain" description="Major facilitator superfamily (MFS) profile" evidence="10">
    <location>
        <begin position="59"/>
        <end position="488"/>
    </location>
</feature>
<gene>
    <name evidence="11" type="ORF">F53441_3286</name>
</gene>
<dbReference type="InterPro" id="IPR020846">
    <property type="entry name" value="MFS_dom"/>
</dbReference>
<proteinExistence type="inferred from homology"/>
<evidence type="ECO:0000313" key="11">
    <source>
        <dbReference type="EMBL" id="KAF4454151.1"/>
    </source>
</evidence>
<evidence type="ECO:0000256" key="1">
    <source>
        <dbReference type="ARBA" id="ARBA00004651"/>
    </source>
</evidence>
<dbReference type="PANTHER" id="PTHR23502:SF135">
    <property type="entry name" value="MAJOR FACILITATOR SUPERFAMILY (MFS) PROFILE DOMAIN-CONTAINING PROTEIN-RELATED"/>
    <property type="match status" value="1"/>
</dbReference>